<dbReference type="Proteomes" id="UP000054776">
    <property type="component" value="Unassembled WGS sequence"/>
</dbReference>
<dbReference type="InParanoid" id="A0A0V1BLQ5"/>
<dbReference type="AlphaFoldDB" id="A0A0V1BLQ5"/>
<evidence type="ECO:0000256" key="2">
    <source>
        <dbReference type="SAM" id="Phobius"/>
    </source>
</evidence>
<gene>
    <name evidence="3" type="ORF">T01_8989</name>
</gene>
<reference evidence="3 4" key="1">
    <citation type="submission" date="2015-01" db="EMBL/GenBank/DDBJ databases">
        <title>Evolution of Trichinella species and genotypes.</title>
        <authorList>
            <person name="Korhonen P.K."/>
            <person name="Edoardo P."/>
            <person name="Giuseppe L.R."/>
            <person name="Gasser R.B."/>
        </authorList>
    </citation>
    <scope>NUCLEOTIDE SEQUENCE [LARGE SCALE GENOMIC DNA]</scope>
    <source>
        <strain evidence="3">ISS3</strain>
    </source>
</reference>
<keyword evidence="2" id="KW-1133">Transmembrane helix</keyword>
<evidence type="ECO:0000256" key="1">
    <source>
        <dbReference type="SAM" id="MobiDB-lite"/>
    </source>
</evidence>
<keyword evidence="4" id="KW-1185">Reference proteome</keyword>
<feature type="transmembrane region" description="Helical" evidence="2">
    <location>
        <begin position="28"/>
        <end position="51"/>
    </location>
</feature>
<protein>
    <submittedName>
        <fullName evidence="3">Uncharacterized protein</fullName>
    </submittedName>
</protein>
<name>A0A0V1BLQ5_TRISP</name>
<feature type="region of interest" description="Disordered" evidence="1">
    <location>
        <begin position="1"/>
        <end position="22"/>
    </location>
</feature>
<organism evidence="3 4">
    <name type="scientific">Trichinella spiralis</name>
    <name type="common">Trichina worm</name>
    <dbReference type="NCBI Taxonomy" id="6334"/>
    <lineage>
        <taxon>Eukaryota</taxon>
        <taxon>Metazoa</taxon>
        <taxon>Ecdysozoa</taxon>
        <taxon>Nematoda</taxon>
        <taxon>Enoplea</taxon>
        <taxon>Dorylaimia</taxon>
        <taxon>Trichinellida</taxon>
        <taxon>Trichinellidae</taxon>
        <taxon>Trichinella</taxon>
    </lineage>
</organism>
<accession>A0A0V1BLQ5</accession>
<comment type="caution">
    <text evidence="3">The sequence shown here is derived from an EMBL/GenBank/DDBJ whole genome shotgun (WGS) entry which is preliminary data.</text>
</comment>
<evidence type="ECO:0000313" key="3">
    <source>
        <dbReference type="EMBL" id="KRY37711.1"/>
    </source>
</evidence>
<sequence length="83" mass="9331">MPAVLNNDDDNNSRSNLKKAQHPSRRVVGQKLCLIVLMSVLPSVCCPLVFVKKPSIKKLLTQFLYCRDKILILAQEAMGPDCY</sequence>
<dbReference type="EMBL" id="JYDH01000031">
    <property type="protein sequence ID" value="KRY37711.1"/>
    <property type="molecule type" value="Genomic_DNA"/>
</dbReference>
<evidence type="ECO:0000313" key="4">
    <source>
        <dbReference type="Proteomes" id="UP000054776"/>
    </source>
</evidence>
<keyword evidence="2" id="KW-0812">Transmembrane</keyword>
<keyword evidence="2" id="KW-0472">Membrane</keyword>
<dbReference type="OrthoDB" id="10514942at2759"/>
<proteinExistence type="predicted"/>